<gene>
    <name evidence="1" type="ORF">ACJIZ3_013420</name>
</gene>
<keyword evidence="2" id="KW-1185">Reference proteome</keyword>
<evidence type="ECO:0000313" key="2">
    <source>
        <dbReference type="Proteomes" id="UP001634393"/>
    </source>
</evidence>
<protein>
    <submittedName>
        <fullName evidence="1">Uncharacterized protein</fullName>
    </submittedName>
</protein>
<organism evidence="1 2">
    <name type="scientific">Penstemon smallii</name>
    <dbReference type="NCBI Taxonomy" id="265156"/>
    <lineage>
        <taxon>Eukaryota</taxon>
        <taxon>Viridiplantae</taxon>
        <taxon>Streptophyta</taxon>
        <taxon>Embryophyta</taxon>
        <taxon>Tracheophyta</taxon>
        <taxon>Spermatophyta</taxon>
        <taxon>Magnoliopsida</taxon>
        <taxon>eudicotyledons</taxon>
        <taxon>Gunneridae</taxon>
        <taxon>Pentapetalae</taxon>
        <taxon>asterids</taxon>
        <taxon>lamiids</taxon>
        <taxon>Lamiales</taxon>
        <taxon>Plantaginaceae</taxon>
        <taxon>Cheloneae</taxon>
        <taxon>Penstemon</taxon>
    </lineage>
</organism>
<name>A0ABD3UTR7_9LAMI</name>
<dbReference type="AlphaFoldDB" id="A0ABD3UTR7"/>
<dbReference type="EMBL" id="JBJXBP010000001">
    <property type="protein sequence ID" value="KAL3851538.1"/>
    <property type="molecule type" value="Genomic_DNA"/>
</dbReference>
<sequence>MSEEIIRINLWTVKTVTVCGTGTNLTFHDSIIPKLAPPPPLIAQKRSSPIDSLSRILPSASTICASITLSAPKPYFLIIGPYAPPVMKTQTRFLLYQCWNTLGPHPRRKSMDFAIFPNFVIKFA</sequence>
<dbReference type="Proteomes" id="UP001634393">
    <property type="component" value="Unassembled WGS sequence"/>
</dbReference>
<accession>A0ABD3UTR7</accession>
<reference evidence="1 2" key="1">
    <citation type="submission" date="2024-12" db="EMBL/GenBank/DDBJ databases">
        <title>The unique morphological basis and parallel evolutionary history of personate flowers in Penstemon.</title>
        <authorList>
            <person name="Depatie T.H."/>
            <person name="Wessinger C.A."/>
        </authorList>
    </citation>
    <scope>NUCLEOTIDE SEQUENCE [LARGE SCALE GENOMIC DNA]</scope>
    <source>
        <strain evidence="1">WTNN_2</strain>
        <tissue evidence="1">Leaf</tissue>
    </source>
</reference>
<proteinExistence type="predicted"/>
<evidence type="ECO:0000313" key="1">
    <source>
        <dbReference type="EMBL" id="KAL3851538.1"/>
    </source>
</evidence>
<comment type="caution">
    <text evidence="1">The sequence shown here is derived from an EMBL/GenBank/DDBJ whole genome shotgun (WGS) entry which is preliminary data.</text>
</comment>